<keyword evidence="3" id="KW-1185">Reference proteome</keyword>
<dbReference type="AlphaFoldDB" id="A0A3P1SC73"/>
<gene>
    <name evidence="2" type="primary">cas7e</name>
    <name evidence="2" type="ORF">EII11_09520</name>
</gene>
<protein>
    <submittedName>
        <fullName evidence="2">Type I-E CRISPR-associated protein Cas7/Cse4/CasC</fullName>
    </submittedName>
</protein>
<evidence type="ECO:0000313" key="3">
    <source>
        <dbReference type="Proteomes" id="UP000280444"/>
    </source>
</evidence>
<dbReference type="Pfam" id="PF09344">
    <property type="entry name" value="Cas_CT1975"/>
    <property type="match status" value="1"/>
</dbReference>
<comment type="caution">
    <text evidence="2">The sequence shown here is derived from an EMBL/GenBank/DDBJ whole genome shotgun (WGS) entry which is preliminary data.</text>
</comment>
<proteinExistence type="predicted"/>
<reference evidence="2 3" key="1">
    <citation type="submission" date="2018-11" db="EMBL/GenBank/DDBJ databases">
        <title>Genomes From Bacteria Associated with the Canine Oral Cavity: a Test Case for Automated Genome-Based Taxonomic Assignment.</title>
        <authorList>
            <person name="Coil D.A."/>
            <person name="Jospin G."/>
            <person name="Darling A.E."/>
            <person name="Wallis C."/>
            <person name="Davis I.J."/>
            <person name="Harris S."/>
            <person name="Eisen J.A."/>
            <person name="Holcombe L.J."/>
            <person name="O'Flynn C."/>
        </authorList>
    </citation>
    <scope>NUCLEOTIDE SEQUENCE [LARGE SCALE GENOMIC DNA]</scope>
    <source>
        <strain evidence="2 3">OH770</strain>
    </source>
</reference>
<dbReference type="EMBL" id="RQZF01000012">
    <property type="protein sequence ID" value="RRC94654.1"/>
    <property type="molecule type" value="Genomic_DNA"/>
</dbReference>
<evidence type="ECO:0000256" key="1">
    <source>
        <dbReference type="SAM" id="MobiDB-lite"/>
    </source>
</evidence>
<organism evidence="2 3">
    <name type="scientific">Schaalia canis</name>
    <dbReference type="NCBI Taxonomy" id="100469"/>
    <lineage>
        <taxon>Bacteria</taxon>
        <taxon>Bacillati</taxon>
        <taxon>Actinomycetota</taxon>
        <taxon>Actinomycetes</taxon>
        <taxon>Actinomycetales</taxon>
        <taxon>Actinomycetaceae</taxon>
        <taxon>Schaalia</taxon>
    </lineage>
</organism>
<feature type="region of interest" description="Disordered" evidence="1">
    <location>
        <begin position="9"/>
        <end position="28"/>
    </location>
</feature>
<evidence type="ECO:0000313" key="2">
    <source>
        <dbReference type="EMBL" id="RRC94654.1"/>
    </source>
</evidence>
<name>A0A3P1SC73_9ACTO</name>
<accession>A0A3P1SC73</accession>
<dbReference type="RefSeq" id="WP_124872075.1">
    <property type="nucleotide sequence ID" value="NZ_RQZF01000012.1"/>
</dbReference>
<dbReference type="OrthoDB" id="5291250at2"/>
<dbReference type="Proteomes" id="UP000280444">
    <property type="component" value="Unassembled WGS sequence"/>
</dbReference>
<dbReference type="InterPro" id="IPR010148">
    <property type="entry name" value="CRISPR-assoc_prot_CT1975"/>
</dbReference>
<dbReference type="NCBIfam" id="TIGR01869">
    <property type="entry name" value="casC_Cse4"/>
    <property type="match status" value="1"/>
</dbReference>
<sequence length="374" mass="40634">MYIDISVIQPLPSSNPNRDDTGSPKSAVFGGVRRHRVSSQAWKRAVRTRFAEEIDSEYLGVRTKRAVELVAKKIEELAPELTDDAADLADGVFGVAGIKVETPKVKKDEDPAKYKQVSYLFFLSNAQIEAIAQLAIDKKLSGEKLTKKEAQSVIDGRNSIDLALFGRMVADDPSLNVDASCQVAHAISTHAVETEFDYFTAVDDQKRLDDSADAGAGMIGTVEFVSSCLYRYATINVDQLVKNLEDKQDARLAIEAFVKAFVMSMPTGKANTFANHSLPSGVYVALRDDQPMSLVAAFEKPVRPGQDYGYVEDTAQALVTYAEALYSAYGAPQKQYVCVADQAASSLQNLGEKIALKDLAKAVAQSSLPTSEQA</sequence>